<keyword evidence="10" id="KW-0408">Iron</keyword>
<dbReference type="SMART" id="SM01124">
    <property type="entry name" value="DBR1"/>
    <property type="match status" value="1"/>
</dbReference>
<evidence type="ECO:0000256" key="2">
    <source>
        <dbReference type="ARBA" id="ARBA00001947"/>
    </source>
</evidence>
<proteinExistence type="inferred from homology"/>
<accession>A0ABQ9FYG4</accession>
<evidence type="ECO:0000256" key="4">
    <source>
        <dbReference type="ARBA" id="ARBA00004123"/>
    </source>
</evidence>
<feature type="compositionally biased region" description="Acidic residues" evidence="13">
    <location>
        <begin position="370"/>
        <end position="393"/>
    </location>
</feature>
<gene>
    <name evidence="15" type="ORF">KUTeg_002362</name>
</gene>
<keyword evidence="9" id="KW-0862">Zinc</keyword>
<evidence type="ECO:0000256" key="7">
    <source>
        <dbReference type="ARBA" id="ARBA00022723"/>
    </source>
</evidence>
<evidence type="ECO:0000256" key="12">
    <source>
        <dbReference type="ARBA" id="ARBA00023242"/>
    </source>
</evidence>
<comment type="similarity">
    <text evidence="5">Belongs to the lariat debranching enzyme family.</text>
</comment>
<comment type="cofactor">
    <cofactor evidence="2">
        <name>Zn(2+)</name>
        <dbReference type="ChEBI" id="CHEBI:29105"/>
    </cofactor>
</comment>
<dbReference type="Pfam" id="PF00149">
    <property type="entry name" value="Metallophos"/>
    <property type="match status" value="1"/>
</dbReference>
<dbReference type="InterPro" id="IPR004843">
    <property type="entry name" value="Calcineurin-like_PHP"/>
</dbReference>
<reference evidence="15 16" key="1">
    <citation type="submission" date="2022-12" db="EMBL/GenBank/DDBJ databases">
        <title>Chromosome-level genome of Tegillarca granosa.</title>
        <authorList>
            <person name="Kim J."/>
        </authorList>
    </citation>
    <scope>NUCLEOTIDE SEQUENCE [LARGE SCALE GENOMIC DNA]</scope>
    <source>
        <strain evidence="15">Teg-2019</strain>
        <tissue evidence="15">Adductor muscle</tissue>
    </source>
</reference>
<keyword evidence="7" id="KW-0479">Metal-binding</keyword>
<evidence type="ECO:0000256" key="1">
    <source>
        <dbReference type="ARBA" id="ARBA00001936"/>
    </source>
</evidence>
<evidence type="ECO:0000256" key="5">
    <source>
        <dbReference type="ARBA" id="ARBA00006045"/>
    </source>
</evidence>
<keyword evidence="12" id="KW-0539">Nucleus</keyword>
<feature type="domain" description="Lariat debranching enzyme C-terminal" evidence="14">
    <location>
        <begin position="207"/>
        <end position="353"/>
    </location>
</feature>
<evidence type="ECO:0000256" key="10">
    <source>
        <dbReference type="ARBA" id="ARBA00023004"/>
    </source>
</evidence>
<keyword evidence="11" id="KW-0464">Manganese</keyword>
<comment type="caution">
    <text evidence="15">The sequence shown here is derived from an EMBL/GenBank/DDBJ whole genome shotgun (WGS) entry which is preliminary data.</text>
</comment>
<comment type="subcellular location">
    <subcellularLocation>
        <location evidence="4">Nucleus</location>
    </subcellularLocation>
</comment>
<comment type="cofactor">
    <cofactor evidence="1">
        <name>Mn(2+)</name>
        <dbReference type="ChEBI" id="CHEBI:29035"/>
    </cofactor>
</comment>
<dbReference type="PANTHER" id="PTHR12849">
    <property type="entry name" value="RNA LARIAT DEBRANCHING ENZYME"/>
    <property type="match status" value="1"/>
</dbReference>
<evidence type="ECO:0000256" key="11">
    <source>
        <dbReference type="ARBA" id="ARBA00023211"/>
    </source>
</evidence>
<name>A0ABQ9FYG4_TEGGR</name>
<feature type="compositionally biased region" description="Basic and acidic residues" evidence="13">
    <location>
        <begin position="529"/>
        <end position="539"/>
    </location>
</feature>
<evidence type="ECO:0000256" key="8">
    <source>
        <dbReference type="ARBA" id="ARBA00022801"/>
    </source>
</evidence>
<keyword evidence="16" id="KW-1185">Reference proteome</keyword>
<dbReference type="Pfam" id="PF05011">
    <property type="entry name" value="DBR1"/>
    <property type="match status" value="1"/>
</dbReference>
<dbReference type="InterPro" id="IPR029052">
    <property type="entry name" value="Metallo-depent_PP-like"/>
</dbReference>
<dbReference type="EMBL" id="JARBDR010000141">
    <property type="protein sequence ID" value="KAJ8320775.1"/>
    <property type="molecule type" value="Genomic_DNA"/>
</dbReference>
<dbReference type="Gene3D" id="3.60.21.10">
    <property type="match status" value="1"/>
</dbReference>
<feature type="compositionally biased region" description="Polar residues" evidence="13">
    <location>
        <begin position="399"/>
        <end position="422"/>
    </location>
</feature>
<protein>
    <recommendedName>
        <fullName evidence="14">Lariat debranching enzyme C-terminal domain-containing protein</fullName>
    </recommendedName>
</protein>
<keyword evidence="8" id="KW-0378">Hydrolase</keyword>
<sequence>MKVAVEGCCHGELDKIYETLDCLERKNNIQIDLLLICGDFQAVRNKSDLQCMAVPQKYQRMNTFYKYYSGEKKAPYLTIFIGGNHEASNYMQELPYGGWVAPNIYYMGYAGVVQVAGIRIGGLSGIYKDRDLHKGHFEHPPYNNDTVRSAYHVRELEIFRLKQLSRHLDIFMSHDWPRGIYNYGNVNALLKVKHFLKEEIEADKLGSPPAAEFGSESKTTKFLSLDKCLPRRKFLQVLDIPHDPEKPKEIHLDPEWLAILKSTNHLLSLSRCPSFMPGPGGTDRWDFTVSKEDMNSILEDFGGDLSLPENFEKTVPVFDPSASTKKQPIAPPQTCTNPQTTLLCTMLELTDPNAVFLGKDNSCKIDVGEEDVEKAEGFDSDDDADEDDTEYESEPSFIMSGSEQSFSFLSTSNADESFSSLGNPDEINIDDDDIQNISAASETSVSDEDAEFKAIMEAQKKEQLSENDENKSASTSKSSLSQSDIDDDDSELQDILAAQRKTQASSSLTGHVELALTGSEDEEPQDIVSEQKKLKESDILRPVSHSSPASSDERSDSEVVKGTLSLALSSEKYNQKRTDGGSESEDSPQSKRFKRRNQQLYESADENTS</sequence>
<feature type="region of interest" description="Disordered" evidence="13">
    <location>
        <begin position="370"/>
        <end position="609"/>
    </location>
</feature>
<evidence type="ECO:0000313" key="16">
    <source>
        <dbReference type="Proteomes" id="UP001217089"/>
    </source>
</evidence>
<feature type="compositionally biased region" description="Low complexity" evidence="13">
    <location>
        <begin position="472"/>
        <end position="483"/>
    </location>
</feature>
<organism evidence="15 16">
    <name type="scientific">Tegillarca granosa</name>
    <name type="common">Malaysian cockle</name>
    <name type="synonym">Anadara granosa</name>
    <dbReference type="NCBI Taxonomy" id="220873"/>
    <lineage>
        <taxon>Eukaryota</taxon>
        <taxon>Metazoa</taxon>
        <taxon>Spiralia</taxon>
        <taxon>Lophotrochozoa</taxon>
        <taxon>Mollusca</taxon>
        <taxon>Bivalvia</taxon>
        <taxon>Autobranchia</taxon>
        <taxon>Pteriomorphia</taxon>
        <taxon>Arcoida</taxon>
        <taxon>Arcoidea</taxon>
        <taxon>Arcidae</taxon>
        <taxon>Tegillarca</taxon>
    </lineage>
</organism>
<evidence type="ECO:0000256" key="9">
    <source>
        <dbReference type="ARBA" id="ARBA00022833"/>
    </source>
</evidence>
<dbReference type="SUPFAM" id="SSF56300">
    <property type="entry name" value="Metallo-dependent phosphatases"/>
    <property type="match status" value="1"/>
</dbReference>
<keyword evidence="6" id="KW-0507">mRNA processing</keyword>
<evidence type="ECO:0000256" key="3">
    <source>
        <dbReference type="ARBA" id="ARBA00001954"/>
    </source>
</evidence>
<evidence type="ECO:0000259" key="14">
    <source>
        <dbReference type="SMART" id="SM01124"/>
    </source>
</evidence>
<feature type="compositionally biased region" description="Polar residues" evidence="13">
    <location>
        <begin position="500"/>
        <end position="509"/>
    </location>
</feature>
<comment type="cofactor">
    <cofactor evidence="3">
        <name>Fe(2+)</name>
        <dbReference type="ChEBI" id="CHEBI:29033"/>
    </cofactor>
</comment>
<dbReference type="PANTHER" id="PTHR12849:SF0">
    <property type="entry name" value="LARIAT DEBRANCHING ENZYME"/>
    <property type="match status" value="1"/>
</dbReference>
<feature type="compositionally biased region" description="Basic and acidic residues" evidence="13">
    <location>
        <begin position="451"/>
        <end position="471"/>
    </location>
</feature>
<dbReference type="Proteomes" id="UP001217089">
    <property type="component" value="Unassembled WGS sequence"/>
</dbReference>
<dbReference type="CDD" id="cd00844">
    <property type="entry name" value="MPP_Dbr1_N"/>
    <property type="match status" value="1"/>
</dbReference>
<dbReference type="InterPro" id="IPR007708">
    <property type="entry name" value="DBR1_C"/>
</dbReference>
<evidence type="ECO:0000256" key="13">
    <source>
        <dbReference type="SAM" id="MobiDB-lite"/>
    </source>
</evidence>
<dbReference type="InterPro" id="IPR041816">
    <property type="entry name" value="Dbr1_N"/>
</dbReference>
<evidence type="ECO:0000313" key="15">
    <source>
        <dbReference type="EMBL" id="KAJ8320775.1"/>
    </source>
</evidence>
<evidence type="ECO:0000256" key="6">
    <source>
        <dbReference type="ARBA" id="ARBA00022664"/>
    </source>
</evidence>